<dbReference type="InterPro" id="IPR036291">
    <property type="entry name" value="NAD(P)-bd_dom_sf"/>
</dbReference>
<feature type="binding site" evidence="9">
    <location>
        <position position="32"/>
    </location>
    <ligand>
        <name>NADPH</name>
        <dbReference type="ChEBI" id="CHEBI:57783"/>
    </ligand>
</feature>
<dbReference type="NCBIfam" id="NF000942">
    <property type="entry name" value="PRK00094.1-4"/>
    <property type="match status" value="1"/>
</dbReference>
<feature type="binding site" evidence="9">
    <location>
        <position position="279"/>
    </location>
    <ligand>
        <name>NADPH</name>
        <dbReference type="ChEBI" id="CHEBI:57783"/>
    </ligand>
</feature>
<evidence type="ECO:0000313" key="14">
    <source>
        <dbReference type="EMBL" id="CUN49447.1"/>
    </source>
</evidence>
<evidence type="ECO:0000259" key="12">
    <source>
        <dbReference type="Pfam" id="PF01210"/>
    </source>
</evidence>
<feature type="binding site" evidence="9">
    <location>
        <position position="136"/>
    </location>
    <ligand>
        <name>sn-glycerol 3-phosphate</name>
        <dbReference type="ChEBI" id="CHEBI:57597"/>
    </ligand>
</feature>
<dbReference type="Gene3D" id="1.10.1040.10">
    <property type="entry name" value="N-(1-d-carboxylethyl)-l-norvaline Dehydrogenase, domain 2"/>
    <property type="match status" value="1"/>
</dbReference>
<dbReference type="NCBIfam" id="NF000941">
    <property type="entry name" value="PRK00094.1-3"/>
    <property type="match status" value="1"/>
</dbReference>
<dbReference type="Pfam" id="PF07479">
    <property type="entry name" value="NAD_Gly3P_dh_C"/>
    <property type="match status" value="1"/>
</dbReference>
<feature type="binding site" evidence="9">
    <location>
        <position position="277"/>
    </location>
    <ligand>
        <name>NADPH</name>
        <dbReference type="ChEBI" id="CHEBI:57783"/>
    </ligand>
</feature>
<dbReference type="Gene3D" id="3.40.50.720">
    <property type="entry name" value="NAD(P)-binding Rossmann-like Domain"/>
    <property type="match status" value="1"/>
</dbReference>
<dbReference type="SUPFAM" id="SSF51735">
    <property type="entry name" value="NAD(P)-binding Rossmann-fold domains"/>
    <property type="match status" value="1"/>
</dbReference>
<feature type="binding site" evidence="9">
    <location>
        <position position="254"/>
    </location>
    <ligand>
        <name>sn-glycerol 3-phosphate</name>
        <dbReference type="ChEBI" id="CHEBI:57597"/>
    </ligand>
</feature>
<keyword evidence="6 9" id="KW-0443">Lipid metabolism</keyword>
<keyword evidence="9" id="KW-0547">Nucleotide-binding</keyword>
<evidence type="ECO:0000256" key="4">
    <source>
        <dbReference type="ARBA" id="ARBA00023002"/>
    </source>
</evidence>
<dbReference type="SUPFAM" id="SSF48179">
    <property type="entry name" value="6-phosphogluconate dehydrogenase C-terminal domain-like"/>
    <property type="match status" value="1"/>
</dbReference>
<evidence type="ECO:0000256" key="2">
    <source>
        <dbReference type="ARBA" id="ARBA00022516"/>
    </source>
</evidence>
<comment type="caution">
    <text evidence="9">Lacks conserved residue(s) required for the propagation of feature annotation.</text>
</comment>
<keyword evidence="7 9" id="KW-0594">Phospholipid biosynthesis</keyword>
<feature type="domain" description="Glycerol-3-phosphate dehydrogenase NAD-dependent C-terminal" evidence="13">
    <location>
        <begin position="178"/>
        <end position="318"/>
    </location>
</feature>
<comment type="pathway">
    <text evidence="9">Membrane lipid metabolism; glycerophospholipid metabolism.</text>
</comment>
<dbReference type="InterPro" id="IPR008927">
    <property type="entry name" value="6-PGluconate_DH-like_C_sf"/>
</dbReference>
<feature type="binding site" evidence="9">
    <location>
        <position position="49"/>
    </location>
    <ligand>
        <name>NADPH</name>
        <dbReference type="ChEBI" id="CHEBI:57783"/>
    </ligand>
</feature>
<dbReference type="PANTHER" id="PTHR11728">
    <property type="entry name" value="GLYCEROL-3-PHOSPHATE DEHYDROGENASE"/>
    <property type="match status" value="1"/>
</dbReference>
<evidence type="ECO:0000256" key="9">
    <source>
        <dbReference type="HAMAP-Rule" id="MF_00394"/>
    </source>
</evidence>
<evidence type="ECO:0000256" key="5">
    <source>
        <dbReference type="ARBA" id="ARBA00023027"/>
    </source>
</evidence>
<feature type="binding site" evidence="9">
    <location>
        <position position="253"/>
    </location>
    <ligand>
        <name>NADPH</name>
        <dbReference type="ChEBI" id="CHEBI:57783"/>
    </ligand>
</feature>
<dbReference type="PANTHER" id="PTHR11728:SF1">
    <property type="entry name" value="GLYCEROL-3-PHOSPHATE DEHYDROGENASE [NAD(+)] 2, CHLOROPLASTIC"/>
    <property type="match status" value="1"/>
</dbReference>
<keyword evidence="8 9" id="KW-1208">Phospholipid metabolism</keyword>
<feature type="binding site" evidence="9">
    <location>
        <position position="252"/>
    </location>
    <ligand>
        <name>sn-glycerol 3-phosphate</name>
        <dbReference type="ChEBI" id="CHEBI:57597"/>
    </ligand>
</feature>
<dbReference type="PIRSF" id="PIRSF000114">
    <property type="entry name" value="Glycerol-3-P_dh"/>
    <property type="match status" value="1"/>
</dbReference>
<evidence type="ECO:0000256" key="6">
    <source>
        <dbReference type="ARBA" id="ARBA00023098"/>
    </source>
</evidence>
<evidence type="ECO:0000256" key="3">
    <source>
        <dbReference type="ARBA" id="ARBA00022857"/>
    </source>
</evidence>
<evidence type="ECO:0000256" key="11">
    <source>
        <dbReference type="RuleBase" id="RU000439"/>
    </source>
</evidence>
<evidence type="ECO:0000256" key="7">
    <source>
        <dbReference type="ARBA" id="ARBA00023209"/>
    </source>
</evidence>
<dbReference type="InterPro" id="IPR011128">
    <property type="entry name" value="G3P_DH_NAD-dep_N"/>
</dbReference>
<dbReference type="GO" id="GO:0047952">
    <property type="term" value="F:glycerol-3-phosphate dehydrogenase [NAD(P)+] activity"/>
    <property type="evidence" value="ECO:0007669"/>
    <property type="project" value="UniProtKB-EC"/>
</dbReference>
<feature type="binding site" evidence="9">
    <location>
        <position position="138"/>
    </location>
    <ligand>
        <name>NADPH</name>
        <dbReference type="ChEBI" id="CHEBI:57783"/>
    </ligand>
</feature>
<dbReference type="InterPro" id="IPR013328">
    <property type="entry name" value="6PGD_dom2"/>
</dbReference>
<evidence type="ECO:0000256" key="10">
    <source>
        <dbReference type="RuleBase" id="RU000437"/>
    </source>
</evidence>
<sequence>MSKVTFLGGGSFGTALAILLGNKGNDISIWDRDLKVVNDINRNRKNDKYIKGLNIPLNVTAYTNIDDSLKDSEYVVLAVPSHVIRKLCKTIKNKVKKDVIIVNIAKGIEEGSNLRLSQVIEEELPKNPVVILSGPSHAEEVAFEMPTTMVVTSNKMEYADKVQDLFMNKHLRIYTNDDIIGVEVGGAVKNIIALAAGVLDGIGYGDNAKAALMTRSMAEIARVGVTLGGKMETFFGLTGMGDLIVTCTSIHSRNRRAGILIGKGKTMDEAVEEVGMVVEGIKACRAFYSIKENKHVNMPITDMAYKVLFNNKCPREAVRELMERDKKSEVI</sequence>
<dbReference type="RefSeq" id="WP_055257216.1">
    <property type="nucleotide sequence ID" value="NZ_CABIXL010000001.1"/>
</dbReference>
<evidence type="ECO:0000256" key="8">
    <source>
        <dbReference type="ARBA" id="ARBA00023264"/>
    </source>
</evidence>
<accession>A0ABP2AM74</accession>
<comment type="catalytic activity">
    <reaction evidence="9">
        <text>sn-glycerol 3-phosphate + NAD(+) = dihydroxyacetone phosphate + NADH + H(+)</text>
        <dbReference type="Rhea" id="RHEA:11092"/>
        <dbReference type="ChEBI" id="CHEBI:15378"/>
        <dbReference type="ChEBI" id="CHEBI:57540"/>
        <dbReference type="ChEBI" id="CHEBI:57597"/>
        <dbReference type="ChEBI" id="CHEBI:57642"/>
        <dbReference type="ChEBI" id="CHEBI:57945"/>
        <dbReference type="EC" id="1.1.1.94"/>
    </reaction>
</comment>
<keyword evidence="3 9" id="KW-0521">NADP</keyword>
<dbReference type="InterPro" id="IPR006109">
    <property type="entry name" value="G3P_DH_NAD-dep_C"/>
</dbReference>
<keyword evidence="4 9" id="KW-0560">Oxidoreductase</keyword>
<keyword evidence="9" id="KW-0963">Cytoplasm</keyword>
<dbReference type="HAMAP" id="MF_00394">
    <property type="entry name" value="NAD_Glyc3P_dehydrog"/>
    <property type="match status" value="1"/>
</dbReference>
<feature type="binding site" evidence="9">
    <location>
        <position position="253"/>
    </location>
    <ligand>
        <name>sn-glycerol 3-phosphate</name>
        <dbReference type="ChEBI" id="CHEBI:57597"/>
    </ligand>
</feature>
<feature type="binding site" evidence="9">
    <location>
        <position position="134"/>
    </location>
    <ligand>
        <name>sn-glycerol 3-phosphate</name>
        <dbReference type="ChEBI" id="CHEBI:57597"/>
    </ligand>
</feature>
<dbReference type="Proteomes" id="UP000095488">
    <property type="component" value="Unassembled WGS sequence"/>
</dbReference>
<dbReference type="EC" id="1.1.1.94" evidence="9"/>
<evidence type="ECO:0000256" key="1">
    <source>
        <dbReference type="ARBA" id="ARBA00011009"/>
    </source>
</evidence>
<comment type="subcellular location">
    <subcellularLocation>
        <location evidence="9">Cytoplasm</location>
    </subcellularLocation>
</comment>
<gene>
    <name evidence="9 14" type="primary">gpsA</name>
    <name evidence="14" type="ORF">ERS852473_00325</name>
</gene>
<comment type="caution">
    <text evidence="14">The sequence shown here is derived from an EMBL/GenBank/DDBJ whole genome shotgun (WGS) entry which is preliminary data.</text>
</comment>
<keyword evidence="5 9" id="KW-0520">NAD</keyword>
<organism evidence="14 15">
    <name type="scientific">Sarcina ventriculi</name>
    <name type="common">Clostridium ventriculi</name>
    <dbReference type="NCBI Taxonomy" id="1267"/>
    <lineage>
        <taxon>Bacteria</taxon>
        <taxon>Bacillati</taxon>
        <taxon>Bacillota</taxon>
        <taxon>Clostridia</taxon>
        <taxon>Eubacteriales</taxon>
        <taxon>Clostridiaceae</taxon>
        <taxon>Sarcina</taxon>
    </lineage>
</organism>
<dbReference type="EMBL" id="CYZR01000001">
    <property type="protein sequence ID" value="CUN49447.1"/>
    <property type="molecule type" value="Genomic_DNA"/>
</dbReference>
<proteinExistence type="inferred from homology"/>
<keyword evidence="15" id="KW-1185">Reference proteome</keyword>
<keyword evidence="2 9" id="KW-0444">Lipid biosynthesis</keyword>
<dbReference type="InterPro" id="IPR006168">
    <property type="entry name" value="G3P_DH_NAD-dep"/>
</dbReference>
<comment type="catalytic activity">
    <reaction evidence="9 11">
        <text>sn-glycerol 3-phosphate + NADP(+) = dihydroxyacetone phosphate + NADPH + H(+)</text>
        <dbReference type="Rhea" id="RHEA:11096"/>
        <dbReference type="ChEBI" id="CHEBI:15378"/>
        <dbReference type="ChEBI" id="CHEBI:57597"/>
        <dbReference type="ChEBI" id="CHEBI:57642"/>
        <dbReference type="ChEBI" id="CHEBI:57783"/>
        <dbReference type="ChEBI" id="CHEBI:58349"/>
        <dbReference type="EC" id="1.1.1.94"/>
    </reaction>
</comment>
<comment type="similarity">
    <text evidence="1 9 10">Belongs to the NAD-dependent glycerol-3-phosphate dehydrogenase family.</text>
</comment>
<evidence type="ECO:0000259" key="13">
    <source>
        <dbReference type="Pfam" id="PF07479"/>
    </source>
</evidence>
<protein>
    <recommendedName>
        <fullName evidence="9">Glycerol-3-phosphate dehydrogenase [NAD(P)+]</fullName>
        <ecNumber evidence="9">1.1.1.94</ecNumber>
    </recommendedName>
    <alternativeName>
        <fullName evidence="9">NAD(P)(+)-dependent glycerol-3-phosphate dehydrogenase</fullName>
    </alternativeName>
    <alternativeName>
        <fullName evidence="9">NAD(P)H-dependent dihydroxyacetone-phosphate reductase</fullName>
    </alternativeName>
</protein>
<dbReference type="Pfam" id="PF01210">
    <property type="entry name" value="NAD_Gly3P_dh_N"/>
    <property type="match status" value="1"/>
</dbReference>
<feature type="binding site" evidence="9">
    <location>
        <position position="106"/>
    </location>
    <ligand>
        <name>NADPH</name>
        <dbReference type="ChEBI" id="CHEBI:57783"/>
    </ligand>
</feature>
<name>A0ABP2AM74_SARVE</name>
<feature type="domain" description="Glycerol-3-phosphate dehydrogenase NAD-dependent N-terminal" evidence="12">
    <location>
        <begin position="3"/>
        <end position="158"/>
    </location>
</feature>
<feature type="binding site" evidence="9">
    <location>
        <position position="11"/>
    </location>
    <ligand>
        <name>NADPH</name>
        <dbReference type="ChEBI" id="CHEBI:57783"/>
    </ligand>
</feature>
<feature type="binding site" evidence="9">
    <location>
        <position position="106"/>
    </location>
    <ligand>
        <name>sn-glycerol 3-phosphate</name>
        <dbReference type="ChEBI" id="CHEBI:57597"/>
    </ligand>
</feature>
<feature type="binding site" evidence="9">
    <location>
        <position position="12"/>
    </location>
    <ligand>
        <name>NADPH</name>
        <dbReference type="ChEBI" id="CHEBI:57783"/>
    </ligand>
</feature>
<feature type="binding site" evidence="9">
    <location>
        <position position="189"/>
    </location>
    <ligand>
        <name>sn-glycerol 3-phosphate</name>
        <dbReference type="ChEBI" id="CHEBI:57597"/>
    </ligand>
</feature>
<dbReference type="PROSITE" id="PS00957">
    <property type="entry name" value="NAD_G3PDH"/>
    <property type="match status" value="1"/>
</dbReference>
<dbReference type="PRINTS" id="PR00077">
    <property type="entry name" value="GPDHDRGNASE"/>
</dbReference>
<feature type="active site" description="Proton acceptor" evidence="9">
    <location>
        <position position="189"/>
    </location>
</feature>
<feature type="binding site" evidence="9">
    <location>
        <position position="242"/>
    </location>
    <ligand>
        <name>sn-glycerol 3-phosphate</name>
        <dbReference type="ChEBI" id="CHEBI:57597"/>
    </ligand>
</feature>
<evidence type="ECO:0000313" key="15">
    <source>
        <dbReference type="Proteomes" id="UP000095488"/>
    </source>
</evidence>
<comment type="function">
    <text evidence="9">Catalyzes the reduction of the glycolytic intermediate dihydroxyacetone phosphate (DHAP) to sn-glycerol 3-phosphate (G3P), the key precursor for phospholipid synthesis.</text>
</comment>
<reference evidence="14 15" key="1">
    <citation type="submission" date="2015-09" db="EMBL/GenBank/DDBJ databases">
        <authorList>
            <consortium name="Pathogen Informatics"/>
            <person name="Wu L."/>
            <person name="Ma J."/>
        </authorList>
    </citation>
    <scope>NUCLEOTIDE SEQUENCE [LARGE SCALE GENOMIC DNA]</scope>
    <source>
        <strain evidence="14 15">2789STDY5834858</strain>
    </source>
</reference>
<dbReference type="NCBIfam" id="NF000940">
    <property type="entry name" value="PRK00094.1-2"/>
    <property type="match status" value="1"/>
</dbReference>